<dbReference type="InterPro" id="IPR011009">
    <property type="entry name" value="Kinase-like_dom_sf"/>
</dbReference>
<accession>A0A1V9YNB3</accession>
<keyword evidence="2 4" id="KW-0547">Nucleotide-binding</keyword>
<feature type="transmembrane region" description="Helical" evidence="5">
    <location>
        <begin position="317"/>
        <end position="340"/>
    </location>
</feature>
<name>A0A1V9YNB3_ACHHY</name>
<evidence type="ECO:0000256" key="4">
    <source>
        <dbReference type="PROSITE-ProRule" id="PRU10141"/>
    </source>
</evidence>
<dbReference type="Pfam" id="PF00069">
    <property type="entry name" value="Pkinase"/>
    <property type="match status" value="2"/>
</dbReference>
<dbReference type="SUPFAM" id="SSF52058">
    <property type="entry name" value="L domain-like"/>
    <property type="match status" value="1"/>
</dbReference>
<comment type="caution">
    <text evidence="7">The sequence shown here is derived from an EMBL/GenBank/DDBJ whole genome shotgun (WGS) entry which is preliminary data.</text>
</comment>
<dbReference type="EMBL" id="JNBR01001461">
    <property type="protein sequence ID" value="OQR87180.1"/>
    <property type="molecule type" value="Genomic_DNA"/>
</dbReference>
<dbReference type="Gene3D" id="3.30.200.20">
    <property type="entry name" value="Phosphorylase Kinase, domain 1"/>
    <property type="match status" value="1"/>
</dbReference>
<dbReference type="Gene3D" id="3.80.10.10">
    <property type="entry name" value="Ribonuclease Inhibitor"/>
    <property type="match status" value="1"/>
</dbReference>
<keyword evidence="8" id="KW-1185">Reference proteome</keyword>
<evidence type="ECO:0000256" key="1">
    <source>
        <dbReference type="ARBA" id="ARBA00022527"/>
    </source>
</evidence>
<dbReference type="InterPro" id="IPR017441">
    <property type="entry name" value="Protein_kinase_ATP_BS"/>
</dbReference>
<feature type="binding site" evidence="4">
    <location>
        <position position="757"/>
    </location>
    <ligand>
        <name>ATP</name>
        <dbReference type="ChEBI" id="CHEBI:30616"/>
    </ligand>
</feature>
<feature type="domain" description="Protein kinase" evidence="6">
    <location>
        <begin position="375"/>
        <end position="637"/>
    </location>
</feature>
<evidence type="ECO:0000313" key="8">
    <source>
        <dbReference type="Proteomes" id="UP000243579"/>
    </source>
</evidence>
<organism evidence="7 8">
    <name type="scientific">Achlya hypogyna</name>
    <name type="common">Oomycete</name>
    <name type="synonym">Protoachlya hypogyna</name>
    <dbReference type="NCBI Taxonomy" id="1202772"/>
    <lineage>
        <taxon>Eukaryota</taxon>
        <taxon>Sar</taxon>
        <taxon>Stramenopiles</taxon>
        <taxon>Oomycota</taxon>
        <taxon>Saprolegniomycetes</taxon>
        <taxon>Saprolegniales</taxon>
        <taxon>Achlyaceae</taxon>
        <taxon>Achlya</taxon>
    </lineage>
</organism>
<dbReference type="PANTHER" id="PTHR44329">
    <property type="entry name" value="SERINE/THREONINE-PROTEIN KINASE TNNI3K-RELATED"/>
    <property type="match status" value="1"/>
</dbReference>
<keyword evidence="7" id="KW-0418">Kinase</keyword>
<dbReference type="InterPro" id="IPR000719">
    <property type="entry name" value="Prot_kinase_dom"/>
</dbReference>
<dbReference type="InterPro" id="IPR008271">
    <property type="entry name" value="Ser/Thr_kinase_AS"/>
</dbReference>
<keyword evidence="5" id="KW-1133">Transmembrane helix</keyword>
<dbReference type="SUPFAM" id="SSF56112">
    <property type="entry name" value="Protein kinase-like (PK-like)"/>
    <property type="match status" value="2"/>
</dbReference>
<dbReference type="InterPro" id="IPR001245">
    <property type="entry name" value="Ser-Thr/Tyr_kinase_cat_dom"/>
</dbReference>
<gene>
    <name evidence="7" type="ORF">ACHHYP_20420</name>
</gene>
<evidence type="ECO:0000259" key="6">
    <source>
        <dbReference type="PROSITE" id="PS50011"/>
    </source>
</evidence>
<feature type="domain" description="Protein kinase" evidence="6">
    <location>
        <begin position="730"/>
        <end position="992"/>
    </location>
</feature>
<proteinExistence type="predicted"/>
<keyword evidence="3 4" id="KW-0067">ATP-binding</keyword>
<dbReference type="InterPro" id="IPR032675">
    <property type="entry name" value="LRR_dom_sf"/>
</dbReference>
<dbReference type="STRING" id="1202772.A0A1V9YNB3"/>
<dbReference type="SMART" id="SM00220">
    <property type="entry name" value="S_TKc"/>
    <property type="match status" value="2"/>
</dbReference>
<dbReference type="GO" id="GO:0004674">
    <property type="term" value="F:protein serine/threonine kinase activity"/>
    <property type="evidence" value="ECO:0007669"/>
    <property type="project" value="UniProtKB-KW"/>
</dbReference>
<sequence>MDSGCPYEAMAVDPGALILVADEHCPRKAPVCLVRKDCSLAACDSDVLRRQLTTDPAVSSPRLSGPRITISAIGNLCNYSESSLYLDCNGASLDVTQLLFPTKLHPPGKIGDMTIIKMDHCNLKWPQLKDEWFNDIIRIKWPSNLDALSLQGANLQQVPGALPTELKVLNLANNRICNTPTGDLKSLKHLDLSDNVNLARISDVHLSNSLTYFGCRNTSLADFRMDVLTYAALTRLTSSTLPSAFQTSGAYINGRVGADPACTASDNSLVLPLWPSNSNITWAACVTESPFKGVRESTPSTKSVKGLNRFAGSVTNALFNTWTLVAAVVAMLGTIIVIIYRRRRAQRKAVMGSTADGLMDDLRVLEPVRIPMSDVSLQVKVNEGAFGEIWRGEYEGRIVAIKRLLPERSSVSDIRSFIAELALMTRFDCPQIVALYGVAWTRPKEIHAVIEYMGLGDLRGFLATRPQVHWGWKLRVLKDVVDALVYLHSMNIIHRDLKSRNVLLDATKGAKVTDFGVSKEDFQETMTISVGTYRWMAPEILKDDHYTVAADIFSLGMILSELDSHEIPYAHALNPKTGKAYVDTAIVSMVIAGTITPSFTPSCPAWLRATAQRCLAYNPHDRPTAIELAHSLSSVFVGQYEWHNNRGKRNELYVHYDTWAIIGTGVFTVLFVALIGWCVVKRVHDVTKAMNVEHVYQQHAPNTNTATRSAKNSILDLTGLYKIRLESSALHLETIVGHGSFAEVWKGTYNGTIVAVKRLQNVRQSNQDIQDFINEIQLTAGFDSPYIIKIIGVTWTSPSDLRCVIEFMDLGDLKDYLATHNANVFLWPQKLQMLQAITSGLSYLHSLNIVHRDLKSRNVLLDSKKGVKLVDFGVAKEDIQGTMTLGVGTFRWMAPEVLHESAYTVAADIYSFGMLLSEMDTHHIPYEDLKNPKTGLPLADPAIISSVMNGTMKPTFTATCPGWLKLLADACLQFDPSHRPTIYDVVSILSKVKVS</sequence>
<feature type="transmembrane region" description="Helical" evidence="5">
    <location>
        <begin position="659"/>
        <end position="680"/>
    </location>
</feature>
<reference evidence="7 8" key="1">
    <citation type="journal article" date="2014" name="Genome Biol. Evol.">
        <title>The secreted proteins of Achlya hypogyna and Thraustotheca clavata identify the ancestral oomycete secretome and reveal gene acquisitions by horizontal gene transfer.</title>
        <authorList>
            <person name="Misner I."/>
            <person name="Blouin N."/>
            <person name="Leonard G."/>
            <person name="Richards T.A."/>
            <person name="Lane C.E."/>
        </authorList>
    </citation>
    <scope>NUCLEOTIDE SEQUENCE [LARGE SCALE GENOMIC DNA]</scope>
    <source>
        <strain evidence="7 8">ATCC 48635</strain>
    </source>
</reference>
<dbReference type="PROSITE" id="PS00108">
    <property type="entry name" value="PROTEIN_KINASE_ST"/>
    <property type="match status" value="2"/>
</dbReference>
<protein>
    <submittedName>
        <fullName evidence="7">Protein kinase</fullName>
    </submittedName>
</protein>
<dbReference type="GO" id="GO:0005524">
    <property type="term" value="F:ATP binding"/>
    <property type="evidence" value="ECO:0007669"/>
    <property type="project" value="UniProtKB-UniRule"/>
</dbReference>
<dbReference type="InterPro" id="IPR051681">
    <property type="entry name" value="Ser/Thr_Kinases-Pseudokinases"/>
</dbReference>
<dbReference type="PROSITE" id="PS00107">
    <property type="entry name" value="PROTEIN_KINASE_ATP"/>
    <property type="match status" value="1"/>
</dbReference>
<dbReference type="PRINTS" id="PR00109">
    <property type="entry name" value="TYRKINASE"/>
</dbReference>
<dbReference type="Gene3D" id="1.10.510.10">
    <property type="entry name" value="Transferase(Phosphotransferase) domain 1"/>
    <property type="match status" value="2"/>
</dbReference>
<evidence type="ECO:0000256" key="3">
    <source>
        <dbReference type="ARBA" id="ARBA00022840"/>
    </source>
</evidence>
<dbReference type="Proteomes" id="UP000243579">
    <property type="component" value="Unassembled WGS sequence"/>
</dbReference>
<dbReference type="PANTHER" id="PTHR44329:SF214">
    <property type="entry name" value="PROTEIN KINASE DOMAIN-CONTAINING PROTEIN"/>
    <property type="match status" value="1"/>
</dbReference>
<dbReference type="AlphaFoldDB" id="A0A1V9YNB3"/>
<keyword evidence="5" id="KW-0472">Membrane</keyword>
<keyword evidence="1" id="KW-0723">Serine/threonine-protein kinase</keyword>
<evidence type="ECO:0000256" key="5">
    <source>
        <dbReference type="SAM" id="Phobius"/>
    </source>
</evidence>
<keyword evidence="7" id="KW-0808">Transferase</keyword>
<evidence type="ECO:0000313" key="7">
    <source>
        <dbReference type="EMBL" id="OQR87180.1"/>
    </source>
</evidence>
<dbReference type="OrthoDB" id="76895at2759"/>
<evidence type="ECO:0000256" key="2">
    <source>
        <dbReference type="ARBA" id="ARBA00022741"/>
    </source>
</evidence>
<dbReference type="PROSITE" id="PS50011">
    <property type="entry name" value="PROTEIN_KINASE_DOM"/>
    <property type="match status" value="2"/>
</dbReference>
<keyword evidence="5" id="KW-0812">Transmembrane</keyword>